<feature type="region of interest" description="Disordered" evidence="1">
    <location>
        <begin position="313"/>
        <end position="341"/>
    </location>
</feature>
<feature type="compositionally biased region" description="Basic and acidic residues" evidence="1">
    <location>
        <begin position="127"/>
        <end position="152"/>
    </location>
</feature>
<dbReference type="InterPro" id="IPR011333">
    <property type="entry name" value="SKP1/BTB/POZ_sf"/>
</dbReference>
<sequence>MSSPNSPSAMLTPSERALKESLTKLDFRDVHLYAFTRKTVYADGSSSIGHPLPLLAIGSILKDSEHFAKLLTSGFAESHATADPASTDIRQYALADEYDYESDSDLDEFEEAGETPTPGSSSLPVKPEGKGKRKEEEKPDTPVIENKEDHANGRSPQRQILLPSIAYRTLCACIFYLYTGKVNFLPLRSEGMSQRQFAMFTAGDARAPLCSPKSMYRLAESYDIPGLQDLAYDAILARLTPANIVEEAFSRFFARYDRLREHTVSYLSQNYYDSNVQDSLQDALDKVLLGHVPHAGLLLRSLLGLRMATAPPSWGQSPPISSPPPSGIAATPETPAFLPAPPPVPPLPPVVSTTVLPTASGGISGPPLVSGSSFGQAPAFGTLQVPHSCRADVPTNSHLHGPEPSAWESSSSSLAAPVPPTTPPEGESYISGDEDPNLPPGPGRRKGRERRPAQGRRKRP</sequence>
<comment type="caution">
    <text evidence="2">The sequence shown here is derived from an EMBL/GenBank/DDBJ whole genome shotgun (WGS) entry which is preliminary data.</text>
</comment>
<proteinExistence type="predicted"/>
<organism evidence="2 3">
    <name type="scientific">Trametes pubescens</name>
    <name type="common">White-rot fungus</name>
    <dbReference type="NCBI Taxonomy" id="154538"/>
    <lineage>
        <taxon>Eukaryota</taxon>
        <taxon>Fungi</taxon>
        <taxon>Dikarya</taxon>
        <taxon>Basidiomycota</taxon>
        <taxon>Agaricomycotina</taxon>
        <taxon>Agaricomycetes</taxon>
        <taxon>Polyporales</taxon>
        <taxon>Polyporaceae</taxon>
        <taxon>Trametes</taxon>
    </lineage>
</organism>
<evidence type="ECO:0000313" key="2">
    <source>
        <dbReference type="EMBL" id="OJT12245.1"/>
    </source>
</evidence>
<feature type="region of interest" description="Disordered" evidence="1">
    <location>
        <begin position="104"/>
        <end position="155"/>
    </location>
</feature>
<keyword evidence="3" id="KW-1185">Reference proteome</keyword>
<dbReference type="Gene3D" id="3.30.710.10">
    <property type="entry name" value="Potassium Channel Kv1.1, Chain A"/>
    <property type="match status" value="1"/>
</dbReference>
<evidence type="ECO:0000256" key="1">
    <source>
        <dbReference type="SAM" id="MobiDB-lite"/>
    </source>
</evidence>
<dbReference type="Proteomes" id="UP000184267">
    <property type="component" value="Unassembled WGS sequence"/>
</dbReference>
<reference evidence="2 3" key="1">
    <citation type="submission" date="2016-10" db="EMBL/GenBank/DDBJ databases">
        <title>Genome sequence of the basidiomycete white-rot fungus Trametes pubescens.</title>
        <authorList>
            <person name="Makela M.R."/>
            <person name="Granchi Z."/>
            <person name="Peng M."/>
            <person name="De Vries R.P."/>
            <person name="Grigoriev I."/>
            <person name="Riley R."/>
            <person name="Hilden K."/>
        </authorList>
    </citation>
    <scope>NUCLEOTIDE SEQUENCE [LARGE SCALE GENOMIC DNA]</scope>
    <source>
        <strain evidence="2 3">FBCC735</strain>
    </source>
</reference>
<dbReference type="EMBL" id="MNAD01000506">
    <property type="protein sequence ID" value="OJT12245.1"/>
    <property type="molecule type" value="Genomic_DNA"/>
</dbReference>
<accession>A0A1M2VXC4</accession>
<evidence type="ECO:0008006" key="4">
    <source>
        <dbReference type="Google" id="ProtNLM"/>
    </source>
</evidence>
<evidence type="ECO:0000313" key="3">
    <source>
        <dbReference type="Proteomes" id="UP000184267"/>
    </source>
</evidence>
<protein>
    <recommendedName>
        <fullName evidence="4">BTB domain-containing protein</fullName>
    </recommendedName>
</protein>
<feature type="compositionally biased region" description="Low complexity" evidence="1">
    <location>
        <begin position="402"/>
        <end position="416"/>
    </location>
</feature>
<dbReference type="OrthoDB" id="6359816at2759"/>
<feature type="region of interest" description="Disordered" evidence="1">
    <location>
        <begin position="391"/>
        <end position="460"/>
    </location>
</feature>
<gene>
    <name evidence="2" type="ORF">TRAPUB_11233</name>
</gene>
<feature type="compositionally biased region" description="Basic residues" evidence="1">
    <location>
        <begin position="443"/>
        <end position="460"/>
    </location>
</feature>
<dbReference type="OMA" id="CIFYLYT"/>
<dbReference type="AlphaFoldDB" id="A0A1M2VXC4"/>
<feature type="compositionally biased region" description="Acidic residues" evidence="1">
    <location>
        <begin position="104"/>
        <end position="113"/>
    </location>
</feature>
<dbReference type="STRING" id="154538.A0A1M2VXC4"/>
<name>A0A1M2VXC4_TRAPU</name>